<protein>
    <submittedName>
        <fullName evidence="2">Uncharacterized protein</fullName>
    </submittedName>
</protein>
<reference evidence="2 3" key="1">
    <citation type="journal article" date="2018" name="Int. J. Syst. Evol. Microbiol.">
        <title>Paraburkholderia azotifigens sp. nov., a nitrogen-fixing bacterium isolated from paddy soil.</title>
        <authorList>
            <person name="Choi G.M."/>
            <person name="Im W.T."/>
        </authorList>
    </citation>
    <scope>NUCLEOTIDE SEQUENCE [LARGE SCALE GENOMIC DNA]</scope>
    <source>
        <strain evidence="2 3">NF 2-5-3</strain>
    </source>
</reference>
<reference evidence="2" key="2">
    <citation type="submission" date="2019-08" db="EMBL/GenBank/DDBJ databases">
        <authorList>
            <person name="Im W.-T."/>
        </authorList>
    </citation>
    <scope>NUCLEOTIDE SEQUENCE</scope>
    <source>
        <strain evidence="2">NF 2-5-3</strain>
    </source>
</reference>
<dbReference type="RefSeq" id="WP_147233638.1">
    <property type="nucleotide sequence ID" value="NZ_JAZHFZ010000012.1"/>
</dbReference>
<gene>
    <name evidence="2" type="ORF">FRZ40_06110</name>
    <name evidence="1" type="ORF">V4C56_22785</name>
</gene>
<keyword evidence="4" id="KW-1185">Reference proteome</keyword>
<accession>A0A5C6VRI1</accession>
<dbReference type="EMBL" id="VOQS01000001">
    <property type="protein sequence ID" value="TXC87191.1"/>
    <property type="molecule type" value="Genomic_DNA"/>
</dbReference>
<dbReference type="AlphaFoldDB" id="A0A5C6VRI1"/>
<evidence type="ECO:0000313" key="4">
    <source>
        <dbReference type="Proteomes" id="UP001481677"/>
    </source>
</evidence>
<name>A0A5C6VRI1_9BURK</name>
<comment type="caution">
    <text evidence="2">The sequence shown here is derived from an EMBL/GenBank/DDBJ whole genome shotgun (WGS) entry which is preliminary data.</text>
</comment>
<reference evidence="1 4" key="3">
    <citation type="submission" date="2024-01" db="EMBL/GenBank/DDBJ databases">
        <title>The diversity of rhizobia nodulating Mimosa spp. in eleven states of Brazil covering several biomes is determined by host plant, location, and edaphic factors.</title>
        <authorList>
            <person name="Rouws L."/>
            <person name="Barauna A."/>
            <person name="Beukes C."/>
            <person name="De Faria S.M."/>
            <person name="Gross E."/>
            <person name="Dos Reis Junior F.B."/>
            <person name="Simon M."/>
            <person name="Maluk M."/>
            <person name="Odee D.W."/>
            <person name="Kenicer G."/>
            <person name="Young J.P.W."/>
            <person name="Reis V.M."/>
            <person name="Zilli J."/>
            <person name="James E.K."/>
        </authorList>
    </citation>
    <scope>NUCLEOTIDE SEQUENCE [LARGE SCALE GENOMIC DNA]</scope>
    <source>
        <strain evidence="1 4">JPY530</strain>
    </source>
</reference>
<evidence type="ECO:0000313" key="1">
    <source>
        <dbReference type="EMBL" id="MEM5342433.1"/>
    </source>
</evidence>
<proteinExistence type="predicted"/>
<sequence>MKTAKILALAETAVDDHFKYARFVKESEHHQGDVSPFANEESMAAYQACWFELEIVNALALDEWESEGRPDTWLDSWNERYKQDAKELVGKLCSLLS</sequence>
<dbReference type="Proteomes" id="UP001481677">
    <property type="component" value="Unassembled WGS sequence"/>
</dbReference>
<dbReference type="Proteomes" id="UP000321776">
    <property type="component" value="Unassembled WGS sequence"/>
</dbReference>
<organism evidence="2 3">
    <name type="scientific">Paraburkholderia azotifigens</name>
    <dbReference type="NCBI Taxonomy" id="2057004"/>
    <lineage>
        <taxon>Bacteria</taxon>
        <taxon>Pseudomonadati</taxon>
        <taxon>Pseudomonadota</taxon>
        <taxon>Betaproteobacteria</taxon>
        <taxon>Burkholderiales</taxon>
        <taxon>Burkholderiaceae</taxon>
        <taxon>Paraburkholderia</taxon>
    </lineage>
</organism>
<dbReference type="EMBL" id="JAZHGA010000016">
    <property type="protein sequence ID" value="MEM5342433.1"/>
    <property type="molecule type" value="Genomic_DNA"/>
</dbReference>
<evidence type="ECO:0000313" key="2">
    <source>
        <dbReference type="EMBL" id="TXC87191.1"/>
    </source>
</evidence>
<evidence type="ECO:0000313" key="3">
    <source>
        <dbReference type="Proteomes" id="UP000321776"/>
    </source>
</evidence>